<organism evidence="1 2">
    <name type="scientific">Aureobasidium pullulans EXF-150</name>
    <dbReference type="NCBI Taxonomy" id="1043002"/>
    <lineage>
        <taxon>Eukaryota</taxon>
        <taxon>Fungi</taxon>
        <taxon>Dikarya</taxon>
        <taxon>Ascomycota</taxon>
        <taxon>Pezizomycotina</taxon>
        <taxon>Dothideomycetes</taxon>
        <taxon>Dothideomycetidae</taxon>
        <taxon>Dothideales</taxon>
        <taxon>Saccotheciaceae</taxon>
        <taxon>Aureobasidium</taxon>
    </lineage>
</organism>
<dbReference type="InterPro" id="IPR046366">
    <property type="entry name" value="MPAB"/>
</dbReference>
<dbReference type="RefSeq" id="XP_029766249.1">
    <property type="nucleotide sequence ID" value="XM_029902401.1"/>
</dbReference>
<name>A0A074Y763_AURPU</name>
<dbReference type="EMBL" id="KL584974">
    <property type="protein sequence ID" value="KEQ90062.1"/>
    <property type="molecule type" value="Genomic_DNA"/>
</dbReference>
<dbReference type="OrthoDB" id="545169at2759"/>
<accession>A0A074Y763</accession>
<dbReference type="PANTHER" id="PTHR36124:SF1">
    <property type="entry name" value="ER-BOUND OXYGENASE MPAB_MPAB'_RUBBER OXYGENASE CATALYTIC DOMAIN-CONTAINING PROTEIN"/>
    <property type="match status" value="1"/>
</dbReference>
<dbReference type="GO" id="GO:0016491">
    <property type="term" value="F:oxidoreductase activity"/>
    <property type="evidence" value="ECO:0007669"/>
    <property type="project" value="InterPro"/>
</dbReference>
<gene>
    <name evidence="1" type="ORF">M438DRAFT_310046</name>
</gene>
<sequence length="404" mass="46366">MMSFLTRPDVLASLAAGYLATAHYLRHHRQKQKHHQYNYTANLSAITLDHAQQIQLYLFELEFPFIAQKALEFALFRTYGIPSISGLLMHTKQLSTKAHSSKRMIDTSVLMLEVIKNPPGSKRAVEALARTNFLHGLYGGRISNEDLLYTLSLFLLEPVRWINRHEWRQLTDVEVAAMGLFWMKVGEGMKIDYDVLPGAKSGWKDGLHFTRELEKWSDEYEERNMVPAESNKETADHTTALLLYAVPDAFKDAGRKVVSALMDSRLRKAMLYPDPSAMLQWLVDTGLATRKLVLRHLTLPRPFAWRKRIVADDVNAHGRIFKLIWDTEPWYVEPTFANRWCLQSWVDWMAGRPIPGDEGEKYFPRGFKSSHMGPAFLVGKGLAQAEKDEDQIRQIMRCDATVST</sequence>
<evidence type="ECO:0000313" key="2">
    <source>
        <dbReference type="Proteomes" id="UP000030706"/>
    </source>
</evidence>
<dbReference type="AlphaFoldDB" id="A0A074Y763"/>
<protein>
    <recommendedName>
        <fullName evidence="3">ER-bound oxygenase mpaB/mpaB'/Rubber oxygenase catalytic domain-containing protein</fullName>
    </recommendedName>
</protein>
<keyword evidence="2" id="KW-1185">Reference proteome</keyword>
<dbReference type="Proteomes" id="UP000030706">
    <property type="component" value="Unassembled WGS sequence"/>
</dbReference>
<dbReference type="STRING" id="1043002.A0A074Y763"/>
<evidence type="ECO:0008006" key="3">
    <source>
        <dbReference type="Google" id="ProtNLM"/>
    </source>
</evidence>
<evidence type="ECO:0000313" key="1">
    <source>
        <dbReference type="EMBL" id="KEQ90062.1"/>
    </source>
</evidence>
<reference evidence="1 2" key="1">
    <citation type="journal article" date="2014" name="BMC Genomics">
        <title>Genome sequencing of four Aureobasidium pullulans varieties: biotechnological potential, stress tolerance, and description of new species.</title>
        <authorList>
            <person name="Gostin Ar C."/>
            <person name="Ohm R.A."/>
            <person name="Kogej T."/>
            <person name="Sonjak S."/>
            <person name="Turk M."/>
            <person name="Zajc J."/>
            <person name="Zalar P."/>
            <person name="Grube M."/>
            <person name="Sun H."/>
            <person name="Han J."/>
            <person name="Sharma A."/>
            <person name="Chiniquy J."/>
            <person name="Ngan C.Y."/>
            <person name="Lipzen A."/>
            <person name="Barry K."/>
            <person name="Grigoriev I.V."/>
            <person name="Gunde-Cimerman N."/>
        </authorList>
    </citation>
    <scope>NUCLEOTIDE SEQUENCE [LARGE SCALE GENOMIC DNA]</scope>
    <source>
        <strain evidence="1 2">EXF-150</strain>
    </source>
</reference>
<dbReference type="HOGENOM" id="CLU_039076_0_0_1"/>
<dbReference type="GeneID" id="40744707"/>
<proteinExistence type="predicted"/>
<dbReference type="PANTHER" id="PTHR36124">
    <property type="match status" value="1"/>
</dbReference>